<evidence type="ECO:0008006" key="3">
    <source>
        <dbReference type="Google" id="ProtNLM"/>
    </source>
</evidence>
<reference evidence="1 2" key="1">
    <citation type="submission" date="2021-11" db="EMBL/GenBank/DDBJ databases">
        <title>Genome sequence.</title>
        <authorList>
            <person name="Sun Q."/>
        </authorList>
    </citation>
    <scope>NUCLEOTIDE SEQUENCE [LARGE SCALE GENOMIC DNA]</scope>
    <source>
        <strain evidence="1 2">KCTC 12005</strain>
    </source>
</reference>
<accession>A0AAW4Y0F2</accession>
<keyword evidence="2" id="KW-1185">Reference proteome</keyword>
<sequence length="25" mass="2853">MDLADLMRWHGLAVQRHNAAHALPE</sequence>
<name>A0AAW4Y0F2_9BURK</name>
<evidence type="ECO:0000313" key="2">
    <source>
        <dbReference type="Proteomes" id="UP001199260"/>
    </source>
</evidence>
<organism evidence="1 2">
    <name type="scientific">Comamonas koreensis</name>
    <dbReference type="NCBI Taxonomy" id="160825"/>
    <lineage>
        <taxon>Bacteria</taxon>
        <taxon>Pseudomonadati</taxon>
        <taxon>Pseudomonadota</taxon>
        <taxon>Betaproteobacteria</taxon>
        <taxon>Burkholderiales</taxon>
        <taxon>Comamonadaceae</taxon>
        <taxon>Comamonas</taxon>
    </lineage>
</organism>
<comment type="caution">
    <text evidence="1">The sequence shown here is derived from an EMBL/GenBank/DDBJ whole genome shotgun (WGS) entry which is preliminary data.</text>
</comment>
<proteinExistence type="predicted"/>
<evidence type="ECO:0000313" key="1">
    <source>
        <dbReference type="EMBL" id="MCD2166831.1"/>
    </source>
</evidence>
<dbReference type="AlphaFoldDB" id="A0AAW4Y0F2"/>
<dbReference type="Proteomes" id="UP001199260">
    <property type="component" value="Unassembled WGS sequence"/>
</dbReference>
<gene>
    <name evidence="1" type="ORF">LPW39_17035</name>
</gene>
<dbReference type="EMBL" id="JAJNCT010000021">
    <property type="protein sequence ID" value="MCD2166831.1"/>
    <property type="molecule type" value="Genomic_DNA"/>
</dbReference>
<protein>
    <recommendedName>
        <fullName evidence="3">GpE family phage tail protein</fullName>
    </recommendedName>
</protein>